<dbReference type="Proteomes" id="UP000198716">
    <property type="component" value="Unassembled WGS sequence"/>
</dbReference>
<organism evidence="2 3">
    <name type="scientific">Actinopolyspora alba</name>
    <dbReference type="NCBI Taxonomy" id="673379"/>
    <lineage>
        <taxon>Bacteria</taxon>
        <taxon>Bacillati</taxon>
        <taxon>Actinomycetota</taxon>
        <taxon>Actinomycetes</taxon>
        <taxon>Actinopolysporales</taxon>
        <taxon>Actinopolysporaceae</taxon>
        <taxon>Actinopolyspora</taxon>
        <taxon>Actinopolyspora alba group</taxon>
    </lineage>
</organism>
<evidence type="ECO:0000256" key="1">
    <source>
        <dbReference type="SAM" id="MobiDB-lite"/>
    </source>
</evidence>
<feature type="compositionally biased region" description="Basic and acidic residues" evidence="1">
    <location>
        <begin position="90"/>
        <end position="99"/>
    </location>
</feature>
<feature type="compositionally biased region" description="Basic and acidic residues" evidence="1">
    <location>
        <begin position="59"/>
        <end position="75"/>
    </location>
</feature>
<reference evidence="3" key="1">
    <citation type="submission" date="2016-10" db="EMBL/GenBank/DDBJ databases">
        <authorList>
            <person name="Varghese N."/>
            <person name="Submissions S."/>
        </authorList>
    </citation>
    <scope>NUCLEOTIDE SEQUENCE [LARGE SCALE GENOMIC DNA]</scope>
    <source>
        <strain evidence="3">DSM 45004</strain>
    </source>
</reference>
<sequence>MSRSCLDRAPAELTYRSLSIDLTLWPGAVGVKNVRRGFREELVPDAATNGPGTCVSERVVDGDEHPHTPLDHSFSEMRISAHPGRQRPHRPTDRDEFQR</sequence>
<gene>
    <name evidence="2" type="ORF">SAMN04487819_106191</name>
</gene>
<dbReference type="AlphaFoldDB" id="A0A1I1WYD3"/>
<keyword evidence="3" id="KW-1185">Reference proteome</keyword>
<evidence type="ECO:0000313" key="2">
    <source>
        <dbReference type="EMBL" id="SFE00195.1"/>
    </source>
</evidence>
<evidence type="ECO:0000313" key="3">
    <source>
        <dbReference type="Proteomes" id="UP000198716"/>
    </source>
</evidence>
<protein>
    <submittedName>
        <fullName evidence="2">Uncharacterized protein</fullName>
    </submittedName>
</protein>
<accession>A0A1I1WYD3</accession>
<dbReference type="EMBL" id="FOMZ01000006">
    <property type="protein sequence ID" value="SFE00195.1"/>
    <property type="molecule type" value="Genomic_DNA"/>
</dbReference>
<name>A0A1I1WYD3_9ACTN</name>
<proteinExistence type="predicted"/>
<feature type="region of interest" description="Disordered" evidence="1">
    <location>
        <begin position="59"/>
        <end position="99"/>
    </location>
</feature>